<keyword evidence="1" id="KW-0472">Membrane</keyword>
<dbReference type="STRING" id="1715693.PH7735_01650"/>
<sequence>MRRPNTLYRVTTAAVVFSLILGIVFIARTGLPSADVIARQEASRPIIKVSDFNPGDVEIISLNNRRVIVWRRNETDRTLAASQNAPEGWRHQNSRVLGQAQTVFADDTNVTLEGEWFFALAEFSNPYQHLILRSGDFEGFFEGLYAGHFDLAGRIRIGGGSTNLTVIKAEYVDDGQGIQLYLDGKP</sequence>
<organism evidence="2 3">
    <name type="scientific">Shimia thalassica</name>
    <dbReference type="NCBI Taxonomy" id="1715693"/>
    <lineage>
        <taxon>Bacteria</taxon>
        <taxon>Pseudomonadati</taxon>
        <taxon>Pseudomonadota</taxon>
        <taxon>Alphaproteobacteria</taxon>
        <taxon>Rhodobacterales</taxon>
        <taxon>Roseobacteraceae</taxon>
    </lineage>
</organism>
<proteinExistence type="predicted"/>
<keyword evidence="3" id="KW-1185">Reference proteome</keyword>
<feature type="transmembrane region" description="Helical" evidence="1">
    <location>
        <begin position="7"/>
        <end position="27"/>
    </location>
</feature>
<accession>A0A0P1I6W2</accession>
<dbReference type="AlphaFoldDB" id="A0A0P1I6W2"/>
<dbReference type="Gene3D" id="2.102.10.10">
    <property type="entry name" value="Rieske [2Fe-2S] iron-sulphur domain"/>
    <property type="match status" value="1"/>
</dbReference>
<dbReference type="GO" id="GO:0051537">
    <property type="term" value="F:2 iron, 2 sulfur cluster binding"/>
    <property type="evidence" value="ECO:0007669"/>
    <property type="project" value="InterPro"/>
</dbReference>
<gene>
    <name evidence="2" type="primary">petA_1</name>
    <name evidence="2" type="ORF">PH7735_01650</name>
</gene>
<evidence type="ECO:0000313" key="2">
    <source>
        <dbReference type="EMBL" id="CUJ93666.1"/>
    </source>
</evidence>
<dbReference type="InterPro" id="IPR036922">
    <property type="entry name" value="Rieske_2Fe-2S_sf"/>
</dbReference>
<evidence type="ECO:0000256" key="1">
    <source>
        <dbReference type="SAM" id="Phobius"/>
    </source>
</evidence>
<dbReference type="GO" id="GO:0016491">
    <property type="term" value="F:oxidoreductase activity"/>
    <property type="evidence" value="ECO:0007669"/>
    <property type="project" value="UniProtKB-KW"/>
</dbReference>
<dbReference type="EC" id="1.10.2.2" evidence="2"/>
<reference evidence="3" key="1">
    <citation type="submission" date="2015-09" db="EMBL/GenBank/DDBJ databases">
        <authorList>
            <person name="Rodrigo-Torres Lidia"/>
            <person name="Arahal R.David."/>
        </authorList>
    </citation>
    <scope>NUCLEOTIDE SEQUENCE [LARGE SCALE GENOMIC DNA]</scope>
    <source>
        <strain evidence="3">CECT 7735</strain>
    </source>
</reference>
<keyword evidence="2" id="KW-0560">Oxidoreductase</keyword>
<dbReference type="EMBL" id="CYTW01000001">
    <property type="protein sequence ID" value="CUJ93666.1"/>
    <property type="molecule type" value="Genomic_DNA"/>
</dbReference>
<keyword evidence="1" id="KW-1133">Transmembrane helix</keyword>
<protein>
    <submittedName>
        <fullName evidence="2">Ubiquinol-cytochrome c reductase iron-sulfur subunit</fullName>
        <ecNumber evidence="2">1.10.2.2</ecNumber>
    </submittedName>
</protein>
<name>A0A0P1I6W2_9RHOB</name>
<dbReference type="Proteomes" id="UP000051870">
    <property type="component" value="Unassembled WGS sequence"/>
</dbReference>
<evidence type="ECO:0000313" key="3">
    <source>
        <dbReference type="Proteomes" id="UP000051870"/>
    </source>
</evidence>
<keyword evidence="1" id="KW-0812">Transmembrane</keyword>